<dbReference type="EMBL" id="OC875777">
    <property type="protein sequence ID" value="CAD7638691.1"/>
    <property type="molecule type" value="Genomic_DNA"/>
</dbReference>
<gene>
    <name evidence="5" type="ORF">OSB1V03_LOCUS17493</name>
</gene>
<dbReference type="PROSITE" id="PS50082">
    <property type="entry name" value="WD_REPEATS_2"/>
    <property type="match status" value="1"/>
</dbReference>
<proteinExistence type="predicted"/>
<dbReference type="PANTHER" id="PTHR15574">
    <property type="entry name" value="WD REPEAT DOMAIN-CONTAINING FAMILY"/>
    <property type="match status" value="1"/>
</dbReference>
<evidence type="ECO:0000256" key="2">
    <source>
        <dbReference type="ARBA" id="ARBA00022737"/>
    </source>
</evidence>
<dbReference type="Proteomes" id="UP000759131">
    <property type="component" value="Unassembled WGS sequence"/>
</dbReference>
<dbReference type="SMART" id="SM00320">
    <property type="entry name" value="WD40"/>
    <property type="match status" value="4"/>
</dbReference>
<evidence type="ECO:0000313" key="6">
    <source>
        <dbReference type="Proteomes" id="UP000759131"/>
    </source>
</evidence>
<evidence type="ECO:0000256" key="3">
    <source>
        <dbReference type="PROSITE-ProRule" id="PRU00221"/>
    </source>
</evidence>
<reference evidence="5" key="1">
    <citation type="submission" date="2020-11" db="EMBL/GenBank/DDBJ databases">
        <authorList>
            <person name="Tran Van P."/>
        </authorList>
    </citation>
    <scope>NUCLEOTIDE SEQUENCE</scope>
</reference>
<dbReference type="InterPro" id="IPR045151">
    <property type="entry name" value="DCAF8"/>
</dbReference>
<feature type="compositionally biased region" description="Low complexity" evidence="4">
    <location>
        <begin position="87"/>
        <end position="118"/>
    </location>
</feature>
<dbReference type="GO" id="GO:0005737">
    <property type="term" value="C:cytoplasm"/>
    <property type="evidence" value="ECO:0007669"/>
    <property type="project" value="TreeGrafter"/>
</dbReference>
<feature type="non-terminal residue" evidence="5">
    <location>
        <position position="418"/>
    </location>
</feature>
<dbReference type="GO" id="GO:0080008">
    <property type="term" value="C:Cul4-RING E3 ubiquitin ligase complex"/>
    <property type="evidence" value="ECO:0007669"/>
    <property type="project" value="TreeGrafter"/>
</dbReference>
<dbReference type="PANTHER" id="PTHR15574:SF21">
    <property type="entry name" value="DDB1- AND CUL4-ASSOCIATED FACTOR 8"/>
    <property type="match status" value="1"/>
</dbReference>
<feature type="compositionally biased region" description="Polar residues" evidence="4">
    <location>
        <begin position="64"/>
        <end position="86"/>
    </location>
</feature>
<evidence type="ECO:0000256" key="4">
    <source>
        <dbReference type="SAM" id="MobiDB-lite"/>
    </source>
</evidence>
<sequence length="418" mass="46792">MNIPNTTIASMDANTHSSGASNGRTLEDVVNHLHANHETKNECSTDPMDSKEETNDAINDGIDGNTSTHTNGANASQSTSDLNGDQNVTTNEDNNHNENNANNTEVNAESNGSTNDSNDSNDKFLAFDDDDEEDNLLSYDPTPDTSYPSVKWHSLQQLQQREYGKLMRPGNSRPINSYESQAFRRYAYNSLYFFQRLELMSKFEEHTGCVNCLNFNNCGDRLISGSDDLRVAVWDWQKSHLIHKYHTGHSSNVFQCRWCADQHHIVSCARDGQVRICNVNRNGSTVSNKLAQHKGAVHKLTLTAPQVILSCGEDSVVFEIDLRDNKPTKLLNVKNASQQRVPLYSVHANMVFNPLQFAVSGRDPFVRIYDRRFLPISEPNGTANPVLSICPEKLKQTKHSVTCCQFNSTADKLLATYN</sequence>
<keyword evidence="2" id="KW-0677">Repeat</keyword>
<feature type="compositionally biased region" description="Basic and acidic residues" evidence="4">
    <location>
        <begin position="37"/>
        <end position="54"/>
    </location>
</feature>
<accession>A0A7R9QAH3</accession>
<dbReference type="AlphaFoldDB" id="A0A7R9QAH3"/>
<feature type="region of interest" description="Disordered" evidence="4">
    <location>
        <begin position="1"/>
        <end position="23"/>
    </location>
</feature>
<dbReference type="EMBL" id="CAJPIZ010021202">
    <property type="protein sequence ID" value="CAG2117540.1"/>
    <property type="molecule type" value="Genomic_DNA"/>
</dbReference>
<dbReference type="OrthoDB" id="4869960at2759"/>
<dbReference type="Pfam" id="PF00400">
    <property type="entry name" value="WD40"/>
    <property type="match status" value="2"/>
</dbReference>
<dbReference type="Gene3D" id="2.130.10.10">
    <property type="entry name" value="YVTN repeat-like/Quinoprotein amine dehydrogenase"/>
    <property type="match status" value="1"/>
</dbReference>
<name>A0A7R9QAH3_9ACAR</name>
<dbReference type="PROSITE" id="PS50294">
    <property type="entry name" value="WD_REPEATS_REGION"/>
    <property type="match status" value="1"/>
</dbReference>
<organism evidence="5">
    <name type="scientific">Medioppia subpectinata</name>
    <dbReference type="NCBI Taxonomy" id="1979941"/>
    <lineage>
        <taxon>Eukaryota</taxon>
        <taxon>Metazoa</taxon>
        <taxon>Ecdysozoa</taxon>
        <taxon>Arthropoda</taxon>
        <taxon>Chelicerata</taxon>
        <taxon>Arachnida</taxon>
        <taxon>Acari</taxon>
        <taxon>Acariformes</taxon>
        <taxon>Sarcoptiformes</taxon>
        <taxon>Oribatida</taxon>
        <taxon>Brachypylina</taxon>
        <taxon>Oppioidea</taxon>
        <taxon>Oppiidae</taxon>
        <taxon>Medioppia</taxon>
    </lineage>
</organism>
<dbReference type="InterPro" id="IPR001680">
    <property type="entry name" value="WD40_rpt"/>
</dbReference>
<evidence type="ECO:0000313" key="5">
    <source>
        <dbReference type="EMBL" id="CAD7638691.1"/>
    </source>
</evidence>
<dbReference type="InterPro" id="IPR036322">
    <property type="entry name" value="WD40_repeat_dom_sf"/>
</dbReference>
<dbReference type="InterPro" id="IPR015943">
    <property type="entry name" value="WD40/YVTN_repeat-like_dom_sf"/>
</dbReference>
<protein>
    <submittedName>
        <fullName evidence="5">Uncharacterized protein</fullName>
    </submittedName>
</protein>
<keyword evidence="6" id="KW-1185">Reference proteome</keyword>
<evidence type="ECO:0000256" key="1">
    <source>
        <dbReference type="ARBA" id="ARBA00022574"/>
    </source>
</evidence>
<feature type="repeat" description="WD" evidence="3">
    <location>
        <begin position="203"/>
        <end position="244"/>
    </location>
</feature>
<keyword evidence="1 3" id="KW-0853">WD repeat</keyword>
<feature type="region of interest" description="Disordered" evidence="4">
    <location>
        <begin position="37"/>
        <end position="127"/>
    </location>
</feature>
<dbReference type="SUPFAM" id="SSF50978">
    <property type="entry name" value="WD40 repeat-like"/>
    <property type="match status" value="1"/>
</dbReference>